<evidence type="ECO:0008006" key="3">
    <source>
        <dbReference type="Google" id="ProtNLM"/>
    </source>
</evidence>
<dbReference type="GeneID" id="98916457"/>
<evidence type="ECO:0000313" key="2">
    <source>
        <dbReference type="Proteomes" id="UP000295515"/>
    </source>
</evidence>
<dbReference type="Proteomes" id="UP000295515">
    <property type="component" value="Unassembled WGS sequence"/>
</dbReference>
<proteinExistence type="predicted"/>
<keyword evidence="2" id="KW-1185">Reference proteome</keyword>
<comment type="caution">
    <text evidence="1">The sequence shown here is derived from an EMBL/GenBank/DDBJ whole genome shotgun (WGS) entry which is preliminary data.</text>
</comment>
<dbReference type="Gene3D" id="3.80.10.10">
    <property type="entry name" value="Ribonuclease Inhibitor"/>
    <property type="match status" value="1"/>
</dbReference>
<dbReference type="AlphaFoldDB" id="A0A4R3YL73"/>
<protein>
    <recommendedName>
        <fullName evidence="3">Leucine rich repeat (LRR) protein</fullName>
    </recommendedName>
</protein>
<reference evidence="1 2" key="1">
    <citation type="submission" date="2019-03" db="EMBL/GenBank/DDBJ databases">
        <title>Genomic Encyclopedia of Type Strains, Phase IV (KMG-IV): sequencing the most valuable type-strain genomes for metagenomic binning, comparative biology and taxonomic classification.</title>
        <authorList>
            <person name="Goeker M."/>
        </authorList>
    </citation>
    <scope>NUCLEOTIDE SEQUENCE [LARGE SCALE GENOMIC DNA]</scope>
    <source>
        <strain evidence="1 2">DSM 29487</strain>
    </source>
</reference>
<dbReference type="RefSeq" id="WP_066445228.1">
    <property type="nucleotide sequence ID" value="NZ_JANKBF010000001.1"/>
</dbReference>
<dbReference type="EMBL" id="SMCQ01000025">
    <property type="protein sequence ID" value="TCV92961.1"/>
    <property type="molecule type" value="Genomic_DNA"/>
</dbReference>
<organism evidence="1 2">
    <name type="scientific">Longibaculum muris</name>
    <dbReference type="NCBI Taxonomy" id="1796628"/>
    <lineage>
        <taxon>Bacteria</taxon>
        <taxon>Bacillati</taxon>
        <taxon>Bacillota</taxon>
        <taxon>Erysipelotrichia</taxon>
        <taxon>Erysipelotrichales</taxon>
        <taxon>Coprobacillaceae</taxon>
        <taxon>Longibaculum</taxon>
    </lineage>
</organism>
<gene>
    <name evidence="1" type="ORF">EDD60_12549</name>
</gene>
<name>A0A4R3YL73_9FIRM</name>
<accession>A0A4R3YL73</accession>
<dbReference type="InterPro" id="IPR032675">
    <property type="entry name" value="LRR_dom_sf"/>
</dbReference>
<evidence type="ECO:0000313" key="1">
    <source>
        <dbReference type="EMBL" id="TCV92961.1"/>
    </source>
</evidence>
<sequence length="238" mass="27536">MNWNHYLLEEENPNHPYVDLGQLEGTVQGIYDLSQVPQKTKVLSLKMPLKKYKLTYSHYESIYENPNIEAIYLNEVNEEIMNLLKTLPNLKYLHIACLKQESIMDLSSLSHLEVLILSTITKLNNIDFLSGLKNLKTLYIRDFKNLYDLSPLSKLTSLQELHLSSGGMSGVGKPIKSVEPLSSLKELQYLFFVLAIENNDISPIFSLNKLKYLKLLPRYYQKDQLKLLQEKLPNTMIE</sequence>
<dbReference type="SUPFAM" id="SSF52058">
    <property type="entry name" value="L domain-like"/>
    <property type="match status" value="1"/>
</dbReference>